<dbReference type="PANTHER" id="PTHR24223">
    <property type="entry name" value="ATP-BINDING CASSETTE SUB-FAMILY C"/>
    <property type="match status" value="1"/>
</dbReference>
<dbReference type="InterPro" id="IPR011527">
    <property type="entry name" value="ABC1_TM_dom"/>
</dbReference>
<evidence type="ECO:0000256" key="9">
    <source>
        <dbReference type="SAM" id="Phobius"/>
    </source>
</evidence>
<sequence>MGWSTHLSYRLMTMMRGQLISIICTKMLTLPITDVNESSAMSLMGTDIQTIANSFWYLLIQVVPNLVQVGIAVYLLYVQLGAVCVAPILVTIIATGLSVVLARFITSRQRAWLEAVQRRINFTSGILGSMRNVKMLGLTSQLSANIHQLRSSELTSSRRYRRVQSLNISLVNLPETFNAFFIFTAYAIVSQLQGSSGLSVSQAMTSLAALNLLAAPLGNLLYSIPQGWAALGCFERIQEFLLETPRTEQRALPSTRTSTTFTSNQEGMELQSTRLPSQNKIVVSKGSFGWSDSRSHIVKEVDTTIQLGSELTILVGPVGCGKSTFLKGLLGETSKLRGQVEVSSSAIAYCDQTPWIINGSIRDNIVAKSNFEAVWYATVCQACGLEVDFRQMPDRDSTVVGSKGVKLSGGQKQRISLARAVYSRKKLAIFDDVLSGLDSVTEELVFTRVFGRTGLLRKIGATVILATHSVKRLPQADLILVFNEDGRIVEQGSFAELNVAGNYIYTLKVKLQEEEAGHDHKYEIEESDDNRQALLPYAKAIADNSRKTGDWATYRYYARALGPWGMLMFVGLVTGNKIFEAMSNVWLNWWAENNENGGQSNLGYWLGMFGFLNFMEGFFMVGASAFLWIVMIPRSGKNLHQSILDAAMRAPLSFFAETETGVLVNRFSQDLRHADMTLPASIINCAFRYFAAVLPVVMAALYLIQNFYLRTSRQLRLLELEATAPLYTHFIESLAGLITIRSFGWVGAYEAMNRRLLDQSQKPYYLLLCIQRWLVLVLDLVVAGLALVLVGMAVALRSHMNPGFLGLALVNMMNLSHSLTNLVQYWTNLETTLGAIARIKDFAENTPVEGSPGEDAVPDADWPSQGALRFENVSASYGEAMSPVLKDISFSVEGGKKIGIVGRTGSGKSSSTLVILRLINVVSGRILLDDIDLATVPGAIVRERLVCLTQDPFLFPASVRANIDPLNKSSDEAIVTSLQRVGLWDALMEKAADKTSGASGVLATRMDADFLSHGQRQLFCLARAMLKSGKVLILDEPTSRQVAVAVLDEGKLVEFGRPAELLEDGSSQFSRLYNSSVAT</sequence>
<dbReference type="InterPro" id="IPR027417">
    <property type="entry name" value="P-loop_NTPase"/>
</dbReference>
<evidence type="ECO:0000256" key="5">
    <source>
        <dbReference type="ARBA" id="ARBA00022741"/>
    </source>
</evidence>
<evidence type="ECO:0000313" key="12">
    <source>
        <dbReference type="EMBL" id="KUI53472.1"/>
    </source>
</evidence>
<dbReference type="PROSITE" id="PS50893">
    <property type="entry name" value="ABC_TRANSPORTER_2"/>
    <property type="match status" value="2"/>
</dbReference>
<evidence type="ECO:0000256" key="3">
    <source>
        <dbReference type="ARBA" id="ARBA00022448"/>
    </source>
</evidence>
<dbReference type="SMART" id="SM00382">
    <property type="entry name" value="AAA"/>
    <property type="match status" value="2"/>
</dbReference>
<comment type="similarity">
    <text evidence="2">Belongs to the ABC transporter superfamily. ABCC family. Conjugate transporter (TC 3.A.1.208) subfamily.</text>
</comment>
<dbReference type="InterPro" id="IPR050173">
    <property type="entry name" value="ABC_transporter_C-like"/>
</dbReference>
<dbReference type="EMBL" id="KN714669">
    <property type="protein sequence ID" value="KUI53472.1"/>
    <property type="molecule type" value="Genomic_DNA"/>
</dbReference>
<keyword evidence="13" id="KW-1185">Reference proteome</keyword>
<dbReference type="AlphaFoldDB" id="A0A194UP70"/>
<dbReference type="InterPro" id="IPR017871">
    <property type="entry name" value="ABC_transporter-like_CS"/>
</dbReference>
<dbReference type="PROSITE" id="PS00211">
    <property type="entry name" value="ABC_TRANSPORTER_1"/>
    <property type="match status" value="2"/>
</dbReference>
<protein>
    <submittedName>
        <fullName evidence="12">Multidrug resistance-associated protein 1</fullName>
    </submittedName>
</protein>
<dbReference type="Gene3D" id="3.40.50.300">
    <property type="entry name" value="P-loop containing nucleotide triphosphate hydrolases"/>
    <property type="match status" value="2"/>
</dbReference>
<proteinExistence type="inferred from homology"/>
<feature type="domain" description="ABC transmembrane type-1" evidence="11">
    <location>
        <begin position="578"/>
        <end position="831"/>
    </location>
</feature>
<dbReference type="InterPro" id="IPR044726">
    <property type="entry name" value="ABCC_6TM_D2"/>
</dbReference>
<dbReference type="Pfam" id="PF00005">
    <property type="entry name" value="ABC_tran"/>
    <property type="match status" value="2"/>
</dbReference>
<keyword evidence="4 9" id="KW-0812">Transmembrane</keyword>
<dbReference type="GO" id="GO:0016887">
    <property type="term" value="F:ATP hydrolysis activity"/>
    <property type="evidence" value="ECO:0007669"/>
    <property type="project" value="InterPro"/>
</dbReference>
<evidence type="ECO:0000256" key="4">
    <source>
        <dbReference type="ARBA" id="ARBA00022692"/>
    </source>
</evidence>
<evidence type="ECO:0000256" key="6">
    <source>
        <dbReference type="ARBA" id="ARBA00022840"/>
    </source>
</evidence>
<evidence type="ECO:0000256" key="7">
    <source>
        <dbReference type="ARBA" id="ARBA00022989"/>
    </source>
</evidence>
<dbReference type="PANTHER" id="PTHR24223:SF399">
    <property type="entry name" value="ABC TRANSPORTER ATNG"/>
    <property type="match status" value="1"/>
</dbReference>
<gene>
    <name evidence="12" type="ORF">VP1G_00898</name>
</gene>
<feature type="transmembrane region" description="Helical" evidence="9">
    <location>
        <begin position="604"/>
        <end position="630"/>
    </location>
</feature>
<dbReference type="Proteomes" id="UP000078576">
    <property type="component" value="Unassembled WGS sequence"/>
</dbReference>
<feature type="transmembrane region" description="Helical" evidence="9">
    <location>
        <begin position="166"/>
        <end position="188"/>
    </location>
</feature>
<dbReference type="InterPro" id="IPR036640">
    <property type="entry name" value="ABC1_TM_sf"/>
</dbReference>
<feature type="domain" description="ABC transmembrane type-1" evidence="11">
    <location>
        <begin position="1"/>
        <end position="226"/>
    </location>
</feature>
<accession>A0A194UP70</accession>
<organism evidence="12 13">
    <name type="scientific">Cytospora mali</name>
    <name type="common">Apple Valsa canker fungus</name>
    <name type="synonym">Valsa mali</name>
    <dbReference type="NCBI Taxonomy" id="578113"/>
    <lineage>
        <taxon>Eukaryota</taxon>
        <taxon>Fungi</taxon>
        <taxon>Dikarya</taxon>
        <taxon>Ascomycota</taxon>
        <taxon>Pezizomycotina</taxon>
        <taxon>Sordariomycetes</taxon>
        <taxon>Sordariomycetidae</taxon>
        <taxon>Diaporthales</taxon>
        <taxon>Cytosporaceae</taxon>
        <taxon>Cytospora</taxon>
    </lineage>
</organism>
<feature type="transmembrane region" description="Helical" evidence="9">
    <location>
        <begin position="729"/>
        <end position="752"/>
    </location>
</feature>
<dbReference type="FunFam" id="1.20.1560.10:FF:000066">
    <property type="entry name" value="ABC multidrug transporter (Eurofung)"/>
    <property type="match status" value="1"/>
</dbReference>
<feature type="transmembrane region" description="Helical" evidence="9">
    <location>
        <begin position="200"/>
        <end position="222"/>
    </location>
</feature>
<dbReference type="GO" id="GO:0005524">
    <property type="term" value="F:ATP binding"/>
    <property type="evidence" value="ECO:0007669"/>
    <property type="project" value="UniProtKB-KW"/>
</dbReference>
<keyword evidence="8 9" id="KW-0472">Membrane</keyword>
<dbReference type="STRING" id="694573.A0A194UP70"/>
<keyword evidence="5" id="KW-0547">Nucleotide-binding</keyword>
<dbReference type="PROSITE" id="PS50929">
    <property type="entry name" value="ABC_TM1F"/>
    <property type="match status" value="2"/>
</dbReference>
<feature type="transmembrane region" description="Helical" evidence="9">
    <location>
        <begin position="556"/>
        <end position="579"/>
    </location>
</feature>
<dbReference type="FunFam" id="3.40.50.300:FF:001854">
    <property type="entry name" value="ABC multidrug transporter (Eurofung)"/>
    <property type="match status" value="1"/>
</dbReference>
<evidence type="ECO:0000259" key="11">
    <source>
        <dbReference type="PROSITE" id="PS50929"/>
    </source>
</evidence>
<dbReference type="CDD" id="cd03250">
    <property type="entry name" value="ABCC_MRP_domain1"/>
    <property type="match status" value="1"/>
</dbReference>
<dbReference type="Gene3D" id="1.20.1560.10">
    <property type="entry name" value="ABC transporter type 1, transmembrane domain"/>
    <property type="match status" value="2"/>
</dbReference>
<dbReference type="GO" id="GO:0016020">
    <property type="term" value="C:membrane"/>
    <property type="evidence" value="ECO:0007669"/>
    <property type="project" value="UniProtKB-SubCell"/>
</dbReference>
<dbReference type="GO" id="GO:0140359">
    <property type="term" value="F:ABC-type transporter activity"/>
    <property type="evidence" value="ECO:0007669"/>
    <property type="project" value="InterPro"/>
</dbReference>
<evidence type="ECO:0000313" key="13">
    <source>
        <dbReference type="Proteomes" id="UP000078576"/>
    </source>
</evidence>
<feature type="transmembrane region" description="Helical" evidence="9">
    <location>
        <begin position="686"/>
        <end position="709"/>
    </location>
</feature>
<comment type="subcellular location">
    <subcellularLocation>
        <location evidence="1">Membrane</location>
        <topology evidence="1">Multi-pass membrane protein</topology>
    </subcellularLocation>
</comment>
<keyword evidence="3" id="KW-0813">Transport</keyword>
<name>A0A194UP70_CYTMA</name>
<dbReference type="InterPro" id="IPR003593">
    <property type="entry name" value="AAA+_ATPase"/>
</dbReference>
<feature type="transmembrane region" description="Helical" evidence="9">
    <location>
        <begin position="54"/>
        <end position="74"/>
    </location>
</feature>
<dbReference type="CDD" id="cd18580">
    <property type="entry name" value="ABC_6TM_ABCC_D2"/>
    <property type="match status" value="1"/>
</dbReference>
<keyword evidence="7 9" id="KW-1133">Transmembrane helix</keyword>
<feature type="domain" description="ABC transporter" evidence="10">
    <location>
        <begin position="868"/>
        <end position="1074"/>
    </location>
</feature>
<dbReference type="Pfam" id="PF00664">
    <property type="entry name" value="ABC_membrane"/>
    <property type="match status" value="2"/>
</dbReference>
<keyword evidence="6" id="KW-0067">ATP-binding</keyword>
<dbReference type="SUPFAM" id="SSF52540">
    <property type="entry name" value="P-loop containing nucleoside triphosphate hydrolases"/>
    <property type="match status" value="2"/>
</dbReference>
<evidence type="ECO:0000256" key="8">
    <source>
        <dbReference type="ARBA" id="ARBA00023136"/>
    </source>
</evidence>
<evidence type="ECO:0000256" key="1">
    <source>
        <dbReference type="ARBA" id="ARBA00004141"/>
    </source>
</evidence>
<evidence type="ECO:0000259" key="10">
    <source>
        <dbReference type="PROSITE" id="PS50893"/>
    </source>
</evidence>
<feature type="transmembrane region" description="Helical" evidence="9">
    <location>
        <begin position="773"/>
        <end position="796"/>
    </location>
</feature>
<feature type="domain" description="ABC transporter" evidence="10">
    <location>
        <begin position="273"/>
        <end position="510"/>
    </location>
</feature>
<dbReference type="OrthoDB" id="6500128at2759"/>
<feature type="transmembrane region" description="Helical" evidence="9">
    <location>
        <begin position="80"/>
        <end position="102"/>
    </location>
</feature>
<dbReference type="SUPFAM" id="SSF90123">
    <property type="entry name" value="ABC transporter transmembrane region"/>
    <property type="match status" value="2"/>
</dbReference>
<reference evidence="13" key="1">
    <citation type="submission" date="2014-12" db="EMBL/GenBank/DDBJ databases">
        <title>Genome Sequence of Valsa Canker Pathogens Uncovers a Specific Adaption of Colonization on Woody Bark.</title>
        <authorList>
            <person name="Yin Z."/>
            <person name="Liu H."/>
            <person name="Gao X."/>
            <person name="Li Z."/>
            <person name="Song N."/>
            <person name="Ke X."/>
            <person name="Dai Q."/>
            <person name="Wu Y."/>
            <person name="Sun Y."/>
            <person name="Xu J.-R."/>
            <person name="Kang Z.K."/>
            <person name="Wang L."/>
            <person name="Huang L."/>
        </authorList>
    </citation>
    <scope>NUCLEOTIDE SEQUENCE [LARGE SCALE GENOMIC DNA]</scope>
    <source>
        <strain evidence="13">SXYL134</strain>
    </source>
</reference>
<evidence type="ECO:0000256" key="2">
    <source>
        <dbReference type="ARBA" id="ARBA00009726"/>
    </source>
</evidence>
<dbReference type="InterPro" id="IPR003439">
    <property type="entry name" value="ABC_transporter-like_ATP-bd"/>
</dbReference>